<dbReference type="SUPFAM" id="SSF52540">
    <property type="entry name" value="P-loop containing nucleoside triphosphate hydrolases"/>
    <property type="match status" value="1"/>
</dbReference>
<dbReference type="Proteomes" id="UP000279194">
    <property type="component" value="Unassembled WGS sequence"/>
</dbReference>
<dbReference type="SMART" id="SM00382">
    <property type="entry name" value="AAA"/>
    <property type="match status" value="1"/>
</dbReference>
<evidence type="ECO:0000259" key="5">
    <source>
        <dbReference type="PROSITE" id="PS50893"/>
    </source>
</evidence>
<dbReference type="PROSITE" id="PS00211">
    <property type="entry name" value="ABC_TRANSPORTER_1"/>
    <property type="match status" value="1"/>
</dbReference>
<protein>
    <submittedName>
        <fullName evidence="6">Metal ABC transporter ATP-binding protein</fullName>
    </submittedName>
</protein>
<gene>
    <name evidence="6" type="ORF">EAF07_02600</name>
</gene>
<dbReference type="AlphaFoldDB" id="A0A3L9DSC2"/>
<dbReference type="Pfam" id="PF00005">
    <property type="entry name" value="ABC_tran"/>
    <property type="match status" value="1"/>
</dbReference>
<keyword evidence="7" id="KW-1185">Reference proteome</keyword>
<comment type="caution">
    <text evidence="6">The sequence shown here is derived from an EMBL/GenBank/DDBJ whole genome shotgun (WGS) entry which is preliminary data.</text>
</comment>
<dbReference type="FunFam" id="3.40.50.300:FF:000134">
    <property type="entry name" value="Iron-enterobactin ABC transporter ATP-binding protein"/>
    <property type="match status" value="1"/>
</dbReference>
<dbReference type="InterPro" id="IPR017871">
    <property type="entry name" value="ABC_transporter-like_CS"/>
</dbReference>
<dbReference type="CDD" id="cd03235">
    <property type="entry name" value="ABC_Metallic_Cations"/>
    <property type="match status" value="1"/>
</dbReference>
<accession>A0A3L9DSC2</accession>
<reference evidence="6 7" key="1">
    <citation type="submission" date="2018-10" db="EMBL/GenBank/DDBJ databases">
        <title>Streptococcus hillyeri sp. nov., isolated from equine tracheal sample.</title>
        <authorList>
            <person name="Macfadyen A.C."/>
            <person name="Waller A."/>
            <person name="Paterson G.K."/>
        </authorList>
    </citation>
    <scope>NUCLEOTIDE SEQUENCE [LARGE SCALE GENOMIC DNA]</scope>
    <source>
        <strain evidence="6 7">28462</strain>
    </source>
</reference>
<dbReference type="PANTHER" id="PTHR42734:SF5">
    <property type="entry name" value="IRON TRANSPORT SYSTEM ATP-BINDING PROTEIN HI_0361-RELATED"/>
    <property type="match status" value="1"/>
</dbReference>
<evidence type="ECO:0000256" key="1">
    <source>
        <dbReference type="ARBA" id="ARBA00005417"/>
    </source>
</evidence>
<evidence type="ECO:0000313" key="7">
    <source>
        <dbReference type="Proteomes" id="UP000279194"/>
    </source>
</evidence>
<dbReference type="EMBL" id="RCVM01000003">
    <property type="protein sequence ID" value="RLY04356.1"/>
    <property type="molecule type" value="Genomic_DNA"/>
</dbReference>
<dbReference type="OrthoDB" id="9806726at2"/>
<evidence type="ECO:0000256" key="3">
    <source>
        <dbReference type="ARBA" id="ARBA00022741"/>
    </source>
</evidence>
<keyword evidence="4 6" id="KW-0067">ATP-binding</keyword>
<dbReference type="GO" id="GO:0016887">
    <property type="term" value="F:ATP hydrolysis activity"/>
    <property type="evidence" value="ECO:0007669"/>
    <property type="project" value="InterPro"/>
</dbReference>
<dbReference type="Gene3D" id="3.40.50.300">
    <property type="entry name" value="P-loop containing nucleotide triphosphate hydrolases"/>
    <property type="match status" value="1"/>
</dbReference>
<dbReference type="PANTHER" id="PTHR42734">
    <property type="entry name" value="METAL TRANSPORT SYSTEM ATP-BINDING PROTEIN TM_0124-RELATED"/>
    <property type="match status" value="1"/>
</dbReference>
<dbReference type="GO" id="GO:0005524">
    <property type="term" value="F:ATP binding"/>
    <property type="evidence" value="ECO:0007669"/>
    <property type="project" value="UniProtKB-KW"/>
</dbReference>
<keyword evidence="2" id="KW-0813">Transport</keyword>
<feature type="domain" description="ABC transporter" evidence="5">
    <location>
        <begin position="5"/>
        <end position="241"/>
    </location>
</feature>
<organism evidence="6 7">
    <name type="scientific">Streptococcus hillyeri</name>
    <dbReference type="NCBI Taxonomy" id="2282420"/>
    <lineage>
        <taxon>Bacteria</taxon>
        <taxon>Bacillati</taxon>
        <taxon>Bacillota</taxon>
        <taxon>Bacilli</taxon>
        <taxon>Lactobacillales</taxon>
        <taxon>Streptococcaceae</taxon>
        <taxon>Streptococcus</taxon>
    </lineage>
</organism>
<dbReference type="InterPro" id="IPR003439">
    <property type="entry name" value="ABC_transporter-like_ATP-bd"/>
</dbReference>
<dbReference type="InterPro" id="IPR003593">
    <property type="entry name" value="AAA+_ATPase"/>
</dbReference>
<sequence length="256" mass="28589">MNAAIRVSDLTVAYQHVLALENVNLVIPQGSRCAIVGPNGAGKSTLFKSLLGFEKYNSGKIELLGQSGNLSQIIASRIAYIPQASQVNWQFPATVYDIVLTGRYPHIKNWLKRPTSKDKDIVISSLEKMNLLDLKDRQISELSGGQRQRVFIARALAQEAELYLMDEPLAGIDIKTEEIIMSILKEFQEQGKTSVVIHHDLNTLESYFDHLVWLNKTCVADGPLAETLTLDNYQKAYQSPAQHFFKGKGEGGWRNA</sequence>
<dbReference type="InterPro" id="IPR050153">
    <property type="entry name" value="Metal_Ion_Import_ABC"/>
</dbReference>
<evidence type="ECO:0000256" key="4">
    <source>
        <dbReference type="ARBA" id="ARBA00022840"/>
    </source>
</evidence>
<dbReference type="InterPro" id="IPR027417">
    <property type="entry name" value="P-loop_NTPase"/>
</dbReference>
<keyword evidence="3" id="KW-0547">Nucleotide-binding</keyword>
<dbReference type="RefSeq" id="WP_121834741.1">
    <property type="nucleotide sequence ID" value="NZ_CP163513.1"/>
</dbReference>
<dbReference type="PROSITE" id="PS50893">
    <property type="entry name" value="ABC_TRANSPORTER_2"/>
    <property type="match status" value="1"/>
</dbReference>
<comment type="similarity">
    <text evidence="1">Belongs to the ABC transporter superfamily.</text>
</comment>
<name>A0A3L9DSC2_9STRE</name>
<evidence type="ECO:0000256" key="2">
    <source>
        <dbReference type="ARBA" id="ARBA00022448"/>
    </source>
</evidence>
<evidence type="ECO:0000313" key="6">
    <source>
        <dbReference type="EMBL" id="RLY04356.1"/>
    </source>
</evidence>
<proteinExistence type="inferred from homology"/>